<evidence type="ECO:0000313" key="3">
    <source>
        <dbReference type="Proteomes" id="UP001274830"/>
    </source>
</evidence>
<gene>
    <name evidence="2" type="ORF">LTR78_007953</name>
</gene>
<proteinExistence type="predicted"/>
<dbReference type="Pfam" id="PF00294">
    <property type="entry name" value="PfkB"/>
    <property type="match status" value="1"/>
</dbReference>
<dbReference type="Gene3D" id="3.40.1190.20">
    <property type="match status" value="1"/>
</dbReference>
<dbReference type="Proteomes" id="UP001274830">
    <property type="component" value="Unassembled WGS sequence"/>
</dbReference>
<sequence>MAPIRLIALGNGVWLDEIRAEGKHTVKDVPGGSVTFATLGARLFLPQDPQSVALVFNAGHDFPEAVIELFRGWSVEMMVEQNLDKPSSRGLVFYEQANANRKGFQRLTEPMPVTISDLGEHPAYLQSQAFHFFGTAEYIEEQVTNLLRCRTETASKDISSSQPLLVWEPHAKSCLPETLQQHVRAVRLVNVFSPNHEELHRFFGDSLPFNKQVVEEEAQVFVDAGIGPTGDGCMVVRAAGSGCLLMSRSLPPTWMPSYYDSNSEKVVDPTGAGNAFLGGFMIGFQATGLYKEAACYGQVAASFMLEQIGLPSCVGNGVSERWNGENVQERLGKYRRRYP</sequence>
<dbReference type="EMBL" id="JAUTXT010000035">
    <property type="protein sequence ID" value="KAK3672200.1"/>
    <property type="molecule type" value="Genomic_DNA"/>
</dbReference>
<accession>A0AAE0TTS4</accession>
<protein>
    <recommendedName>
        <fullName evidence="1">Carbohydrate kinase PfkB domain-containing protein</fullName>
    </recommendedName>
</protein>
<reference evidence="2" key="1">
    <citation type="submission" date="2023-07" db="EMBL/GenBank/DDBJ databases">
        <title>Black Yeasts Isolated from many extreme environments.</title>
        <authorList>
            <person name="Coleine C."/>
            <person name="Stajich J.E."/>
            <person name="Selbmann L."/>
        </authorList>
    </citation>
    <scope>NUCLEOTIDE SEQUENCE</scope>
    <source>
        <strain evidence="2">CCFEE 5485</strain>
    </source>
</reference>
<dbReference type="SUPFAM" id="SSF53613">
    <property type="entry name" value="Ribokinase-like"/>
    <property type="match status" value="1"/>
</dbReference>
<dbReference type="PANTHER" id="PTHR47098:SF1">
    <property type="entry name" value="PFKB FAMILY CARBOHYDRATE KINASE SUPERFAMILY (AFU_ORTHOLOGUE AFUA_4G09500)"/>
    <property type="match status" value="1"/>
</dbReference>
<dbReference type="InterPro" id="IPR011611">
    <property type="entry name" value="PfkB_dom"/>
</dbReference>
<organism evidence="2 3">
    <name type="scientific">Recurvomyces mirabilis</name>
    <dbReference type="NCBI Taxonomy" id="574656"/>
    <lineage>
        <taxon>Eukaryota</taxon>
        <taxon>Fungi</taxon>
        <taxon>Dikarya</taxon>
        <taxon>Ascomycota</taxon>
        <taxon>Pezizomycotina</taxon>
        <taxon>Dothideomycetes</taxon>
        <taxon>Dothideomycetidae</taxon>
        <taxon>Mycosphaerellales</taxon>
        <taxon>Teratosphaeriaceae</taxon>
        <taxon>Recurvomyces</taxon>
    </lineage>
</organism>
<evidence type="ECO:0000313" key="2">
    <source>
        <dbReference type="EMBL" id="KAK3672200.1"/>
    </source>
</evidence>
<dbReference type="PANTHER" id="PTHR47098">
    <property type="entry name" value="PROTEIN MAK32"/>
    <property type="match status" value="1"/>
</dbReference>
<comment type="caution">
    <text evidence="2">The sequence shown here is derived from an EMBL/GenBank/DDBJ whole genome shotgun (WGS) entry which is preliminary data.</text>
</comment>
<dbReference type="InterPro" id="IPR029056">
    <property type="entry name" value="Ribokinase-like"/>
</dbReference>
<dbReference type="AlphaFoldDB" id="A0AAE0TTS4"/>
<evidence type="ECO:0000259" key="1">
    <source>
        <dbReference type="Pfam" id="PF00294"/>
    </source>
</evidence>
<keyword evidence="3" id="KW-1185">Reference proteome</keyword>
<feature type="domain" description="Carbohydrate kinase PfkB" evidence="1">
    <location>
        <begin position="24"/>
        <end position="310"/>
    </location>
</feature>
<name>A0AAE0TTS4_9PEZI</name>